<comment type="similarity">
    <text evidence="2">Belongs to the major facilitator superfamily.</text>
</comment>
<feature type="domain" description="Major facilitator superfamily (MFS) profile" evidence="8">
    <location>
        <begin position="21"/>
        <end position="402"/>
    </location>
</feature>
<dbReference type="PANTHER" id="PTHR23514">
    <property type="entry name" value="BYPASS OF STOP CODON PROTEIN 6"/>
    <property type="match status" value="1"/>
</dbReference>
<keyword evidence="6 7" id="KW-0472">Membrane</keyword>
<feature type="transmembrane region" description="Helical" evidence="7">
    <location>
        <begin position="379"/>
        <end position="397"/>
    </location>
</feature>
<feature type="transmembrane region" description="Helical" evidence="7">
    <location>
        <begin position="291"/>
        <end position="309"/>
    </location>
</feature>
<dbReference type="Pfam" id="PF07690">
    <property type="entry name" value="MFS_1"/>
    <property type="match status" value="1"/>
</dbReference>
<evidence type="ECO:0000256" key="5">
    <source>
        <dbReference type="ARBA" id="ARBA00022989"/>
    </source>
</evidence>
<evidence type="ECO:0000256" key="4">
    <source>
        <dbReference type="ARBA" id="ARBA00022692"/>
    </source>
</evidence>
<evidence type="ECO:0000256" key="6">
    <source>
        <dbReference type="ARBA" id="ARBA00023136"/>
    </source>
</evidence>
<feature type="transmembrane region" description="Helical" evidence="7">
    <location>
        <begin position="20"/>
        <end position="40"/>
    </location>
</feature>
<dbReference type="InterPro" id="IPR051788">
    <property type="entry name" value="MFS_Transporter"/>
</dbReference>
<feature type="transmembrane region" description="Helical" evidence="7">
    <location>
        <begin position="172"/>
        <end position="195"/>
    </location>
</feature>
<feature type="transmembrane region" description="Helical" evidence="7">
    <location>
        <begin position="315"/>
        <end position="336"/>
    </location>
</feature>
<dbReference type="PROSITE" id="PS50850">
    <property type="entry name" value="MFS"/>
    <property type="match status" value="1"/>
</dbReference>
<keyword evidence="3" id="KW-0813">Transport</keyword>
<gene>
    <name evidence="9" type="ORF">HYG82_16725</name>
</gene>
<dbReference type="GO" id="GO:0016020">
    <property type="term" value="C:membrane"/>
    <property type="evidence" value="ECO:0007669"/>
    <property type="project" value="TreeGrafter"/>
</dbReference>
<dbReference type="InterPro" id="IPR020846">
    <property type="entry name" value="MFS_dom"/>
</dbReference>
<feature type="transmembrane region" description="Helical" evidence="7">
    <location>
        <begin position="348"/>
        <end position="367"/>
    </location>
</feature>
<feature type="transmembrane region" description="Helical" evidence="7">
    <location>
        <begin position="262"/>
        <end position="279"/>
    </location>
</feature>
<dbReference type="InterPro" id="IPR036259">
    <property type="entry name" value="MFS_trans_sf"/>
</dbReference>
<dbReference type="KEGG" id="haly:HYG82_16725"/>
<organism evidence="9 10">
    <name type="scientific">Natrinema halophilum</name>
    <dbReference type="NCBI Taxonomy" id="1699371"/>
    <lineage>
        <taxon>Archaea</taxon>
        <taxon>Methanobacteriati</taxon>
        <taxon>Methanobacteriota</taxon>
        <taxon>Stenosarchaea group</taxon>
        <taxon>Halobacteria</taxon>
        <taxon>Halobacteriales</taxon>
        <taxon>Natrialbaceae</taxon>
        <taxon>Natrinema</taxon>
    </lineage>
</organism>
<reference evidence="9 10" key="1">
    <citation type="submission" date="2020-07" db="EMBL/GenBank/DDBJ databases">
        <authorList>
            <person name="Cui H."/>
        </authorList>
    </citation>
    <scope>NUCLEOTIDE SEQUENCE [LARGE SCALE GENOMIC DNA]</scope>
    <source>
        <strain evidence="9 10">YPL8</strain>
    </source>
</reference>
<feature type="transmembrane region" description="Helical" evidence="7">
    <location>
        <begin position="224"/>
        <end position="242"/>
    </location>
</feature>
<sequence>MEIISSIGAEVDELWGEGRGPLLATIASGWGVLLGTRMIYPVLIPHLRTSFDLSLTVAGFLVTILWLGAALGQLPGGVLADRYSERLIMTVGAFVVAVAIGCVVAASSPIVLFVMTGFIGFGQSLYPIARITIISDIYPDRIGSALGVTMAMGDLGQTIFPPIAAALAAGVFWQAGLGFMIPLLVIVGISLWVVLPVQTPTESGGDTLSPERARYVIGELRQSNLAFVTFILFLYIITWQSFTGLYPTYLVEVKGMSSATAGLLFSSFFACGVLVKPLAGAAYDRIGTRSALLLVLIGPVIGLGLLPVIEGFWLLVGATALVSTMLGSGAITQSFLSDAIAEDIQGTGLGVIRTISATCGAVGPVFFGGLADRGYFDEGYLLLAGILAVTILLTLRLPQPSSS</sequence>
<keyword evidence="10" id="KW-1185">Reference proteome</keyword>
<dbReference type="InterPro" id="IPR011701">
    <property type="entry name" value="MFS"/>
</dbReference>
<dbReference type="EMBL" id="CP058601">
    <property type="protein sequence ID" value="QLG50371.1"/>
    <property type="molecule type" value="Genomic_DNA"/>
</dbReference>
<protein>
    <submittedName>
        <fullName evidence="9">MFS transporter</fullName>
    </submittedName>
</protein>
<proteinExistence type="inferred from homology"/>
<evidence type="ECO:0000256" key="1">
    <source>
        <dbReference type="ARBA" id="ARBA00004127"/>
    </source>
</evidence>
<dbReference type="Proteomes" id="UP000509241">
    <property type="component" value="Chromosome"/>
</dbReference>
<dbReference type="RefSeq" id="WP_179262807.1">
    <property type="nucleotide sequence ID" value="NZ_CP058601.1"/>
</dbReference>
<dbReference type="Gene3D" id="1.20.1250.20">
    <property type="entry name" value="MFS general substrate transporter like domains"/>
    <property type="match status" value="2"/>
</dbReference>
<evidence type="ECO:0000256" key="7">
    <source>
        <dbReference type="SAM" id="Phobius"/>
    </source>
</evidence>
<evidence type="ECO:0000256" key="2">
    <source>
        <dbReference type="ARBA" id="ARBA00008335"/>
    </source>
</evidence>
<dbReference type="OrthoDB" id="204820at2157"/>
<dbReference type="SUPFAM" id="SSF103473">
    <property type="entry name" value="MFS general substrate transporter"/>
    <property type="match status" value="1"/>
</dbReference>
<dbReference type="PANTHER" id="PTHR23514:SF3">
    <property type="entry name" value="BYPASS OF STOP CODON PROTEIN 6"/>
    <property type="match status" value="1"/>
</dbReference>
<feature type="transmembrane region" description="Helical" evidence="7">
    <location>
        <begin position="52"/>
        <end position="71"/>
    </location>
</feature>
<dbReference type="GO" id="GO:0012505">
    <property type="term" value="C:endomembrane system"/>
    <property type="evidence" value="ECO:0007669"/>
    <property type="project" value="UniProtKB-SubCell"/>
</dbReference>
<evidence type="ECO:0000259" key="8">
    <source>
        <dbReference type="PROSITE" id="PS50850"/>
    </source>
</evidence>
<evidence type="ECO:0000313" key="10">
    <source>
        <dbReference type="Proteomes" id="UP000509241"/>
    </source>
</evidence>
<dbReference type="GeneID" id="56034970"/>
<dbReference type="GO" id="GO:0022857">
    <property type="term" value="F:transmembrane transporter activity"/>
    <property type="evidence" value="ECO:0007669"/>
    <property type="project" value="InterPro"/>
</dbReference>
<evidence type="ECO:0000313" key="9">
    <source>
        <dbReference type="EMBL" id="QLG50371.1"/>
    </source>
</evidence>
<evidence type="ECO:0000256" key="3">
    <source>
        <dbReference type="ARBA" id="ARBA00022448"/>
    </source>
</evidence>
<keyword evidence="5 7" id="KW-1133">Transmembrane helix</keyword>
<name>A0A7D5H465_9EURY</name>
<comment type="subcellular location">
    <subcellularLocation>
        <location evidence="1">Endomembrane system</location>
        <topology evidence="1">Multi-pass membrane protein</topology>
    </subcellularLocation>
</comment>
<feature type="transmembrane region" description="Helical" evidence="7">
    <location>
        <begin position="91"/>
        <end position="121"/>
    </location>
</feature>
<dbReference type="AlphaFoldDB" id="A0A7D5H465"/>
<accession>A0A7D5H465</accession>
<keyword evidence="4 7" id="KW-0812">Transmembrane</keyword>